<name>A0ABP4K8I0_9MICO</name>
<keyword evidence="2" id="KW-1185">Reference proteome</keyword>
<evidence type="ECO:0000313" key="1">
    <source>
        <dbReference type="EMBL" id="GAA1494739.1"/>
    </source>
</evidence>
<gene>
    <name evidence="1" type="ORF">GCM10009627_30850</name>
</gene>
<proteinExistence type="predicted"/>
<protein>
    <submittedName>
        <fullName evidence="1">Uncharacterized protein</fullName>
    </submittedName>
</protein>
<comment type="caution">
    <text evidence="1">The sequence shown here is derived from an EMBL/GenBank/DDBJ whole genome shotgun (WGS) entry which is preliminary data.</text>
</comment>
<sequence>MTRQRKKWSATRARQMETMGYTVDEVELNADGTLTTLARWPFFDGMQRMGLIMNDDEELLWRRGATIWAEDSVNRKGKVRRRSVYQRRTEIGDFDSGYRNFGVLGSIERAGGVTIPDGWSGSSQDLADFSGLSLESIADLTQMSTDELDNRVWNVTA</sequence>
<accession>A0ABP4K8I0</accession>
<reference evidence="2" key="1">
    <citation type="journal article" date="2019" name="Int. J. Syst. Evol. Microbiol.">
        <title>The Global Catalogue of Microorganisms (GCM) 10K type strain sequencing project: providing services to taxonomists for standard genome sequencing and annotation.</title>
        <authorList>
            <consortium name="The Broad Institute Genomics Platform"/>
            <consortium name="The Broad Institute Genome Sequencing Center for Infectious Disease"/>
            <person name="Wu L."/>
            <person name="Ma J."/>
        </authorList>
    </citation>
    <scope>NUCLEOTIDE SEQUENCE [LARGE SCALE GENOMIC DNA]</scope>
    <source>
        <strain evidence="2">JCM 12140</strain>
    </source>
</reference>
<dbReference type="Proteomes" id="UP001501742">
    <property type="component" value="Unassembled WGS sequence"/>
</dbReference>
<evidence type="ECO:0000313" key="2">
    <source>
        <dbReference type="Proteomes" id="UP001501742"/>
    </source>
</evidence>
<dbReference type="EMBL" id="BAAAJX010000017">
    <property type="protein sequence ID" value="GAA1494739.1"/>
    <property type="molecule type" value="Genomic_DNA"/>
</dbReference>
<organism evidence="1 2">
    <name type="scientific">Curtobacterium herbarum</name>
    <dbReference type="NCBI Taxonomy" id="150122"/>
    <lineage>
        <taxon>Bacteria</taxon>
        <taxon>Bacillati</taxon>
        <taxon>Actinomycetota</taxon>
        <taxon>Actinomycetes</taxon>
        <taxon>Micrococcales</taxon>
        <taxon>Microbacteriaceae</taxon>
        <taxon>Curtobacterium</taxon>
    </lineage>
</organism>
<dbReference type="RefSeq" id="WP_204607425.1">
    <property type="nucleotide sequence ID" value="NZ_BAAAJX010000017.1"/>
</dbReference>